<protein>
    <submittedName>
        <fullName evidence="2">Uncharacterized protein</fullName>
    </submittedName>
</protein>
<feature type="region of interest" description="Disordered" evidence="1">
    <location>
        <begin position="58"/>
        <end position="94"/>
    </location>
</feature>
<proteinExistence type="predicted"/>
<dbReference type="Proteomes" id="UP001153069">
    <property type="component" value="Unassembled WGS sequence"/>
</dbReference>
<accession>A0A9N8E1Z2</accession>
<name>A0A9N8E1Z2_9STRA</name>
<evidence type="ECO:0000313" key="2">
    <source>
        <dbReference type="EMBL" id="CAB9511006.1"/>
    </source>
</evidence>
<sequence>MDASTDAMICTQTCTRGSGRGYVCAPAHLRASRSLENRAPVDADLRLLPGYEVVDNIHVEKQDQDDHANTRRSSAGKYASQLARNAQDRLTRTRDQRVASQAHILMLAL</sequence>
<reference evidence="2" key="1">
    <citation type="submission" date="2020-06" db="EMBL/GenBank/DDBJ databases">
        <authorList>
            <consortium name="Plant Systems Biology data submission"/>
        </authorList>
    </citation>
    <scope>NUCLEOTIDE SEQUENCE</scope>
    <source>
        <strain evidence="2">D6</strain>
    </source>
</reference>
<keyword evidence="3" id="KW-1185">Reference proteome</keyword>
<dbReference type="EMBL" id="CAICTM010000462">
    <property type="protein sequence ID" value="CAB9511006.1"/>
    <property type="molecule type" value="Genomic_DNA"/>
</dbReference>
<dbReference type="AlphaFoldDB" id="A0A9N8E1Z2"/>
<feature type="compositionally biased region" description="Basic and acidic residues" evidence="1">
    <location>
        <begin position="58"/>
        <end position="69"/>
    </location>
</feature>
<evidence type="ECO:0000256" key="1">
    <source>
        <dbReference type="SAM" id="MobiDB-lite"/>
    </source>
</evidence>
<organism evidence="2 3">
    <name type="scientific">Seminavis robusta</name>
    <dbReference type="NCBI Taxonomy" id="568900"/>
    <lineage>
        <taxon>Eukaryota</taxon>
        <taxon>Sar</taxon>
        <taxon>Stramenopiles</taxon>
        <taxon>Ochrophyta</taxon>
        <taxon>Bacillariophyta</taxon>
        <taxon>Bacillariophyceae</taxon>
        <taxon>Bacillariophycidae</taxon>
        <taxon>Naviculales</taxon>
        <taxon>Naviculaceae</taxon>
        <taxon>Seminavis</taxon>
    </lineage>
</organism>
<evidence type="ECO:0000313" key="3">
    <source>
        <dbReference type="Proteomes" id="UP001153069"/>
    </source>
</evidence>
<comment type="caution">
    <text evidence="2">The sequence shown here is derived from an EMBL/GenBank/DDBJ whole genome shotgun (WGS) entry which is preliminary data.</text>
</comment>
<gene>
    <name evidence="2" type="ORF">SEMRO_463_G148180.1</name>
</gene>